<evidence type="ECO:0000256" key="2">
    <source>
        <dbReference type="SAM" id="Phobius"/>
    </source>
</evidence>
<proteinExistence type="predicted"/>
<dbReference type="InterPro" id="IPR029063">
    <property type="entry name" value="SAM-dependent_MTases_sf"/>
</dbReference>
<keyword evidence="4" id="KW-0489">Methyltransferase</keyword>
<gene>
    <name evidence="4" type="ORF">H8744_08140</name>
</gene>
<feature type="domain" description="Methyltransferase" evidence="3">
    <location>
        <begin position="39"/>
        <end position="131"/>
    </location>
</feature>
<evidence type="ECO:0000313" key="4">
    <source>
        <dbReference type="EMBL" id="MBC8593220.1"/>
    </source>
</evidence>
<protein>
    <submittedName>
        <fullName evidence="4">Class I SAM-dependent methyltransferase</fullName>
    </submittedName>
</protein>
<dbReference type="EMBL" id="JACRTF010000001">
    <property type="protein sequence ID" value="MBC8593220.1"/>
    <property type="molecule type" value="Genomic_DNA"/>
</dbReference>
<keyword evidence="2" id="KW-0812">Transmembrane</keyword>
<dbReference type="AlphaFoldDB" id="A0A926IQ62"/>
<dbReference type="CDD" id="cd02440">
    <property type="entry name" value="AdoMet_MTases"/>
    <property type="match status" value="1"/>
</dbReference>
<name>A0A926IQ62_9BACT</name>
<dbReference type="Proteomes" id="UP000651085">
    <property type="component" value="Unassembled WGS sequence"/>
</dbReference>
<evidence type="ECO:0000259" key="3">
    <source>
        <dbReference type="Pfam" id="PF13649"/>
    </source>
</evidence>
<dbReference type="InterPro" id="IPR041698">
    <property type="entry name" value="Methyltransf_25"/>
</dbReference>
<sequence>MQDRHINRKRYFDELAHSSRKYFLPYLESFFKIDASTRILEIGCGDGGNLLPFAERQCSVMGIDLSEKRIQQAREFFEESGCQARFSSLNVFDMTVGDELYDVILIHDVIEHIGDKAQMLRHVRRFLAPGGVVFIGFPAWQMPFGGHQQICHSKAASHWPFLHLLPCWLYRRVLKICGESDSCINELLDIKSCATTIEMFEDLAVRTGYAICHRKFWFINPHYEVKFHLRPRVLFPVLAHIPYVRNFFTTSCFYILQTVD</sequence>
<reference evidence="4" key="1">
    <citation type="submission" date="2020-08" db="EMBL/GenBank/DDBJ databases">
        <title>Genome public.</title>
        <authorList>
            <person name="Liu C."/>
            <person name="Sun Q."/>
        </authorList>
    </citation>
    <scope>NUCLEOTIDE SEQUENCE</scope>
    <source>
        <strain evidence="4">N12</strain>
    </source>
</reference>
<organism evidence="4 5">
    <name type="scientific">Jilunia laotingensis</name>
    <dbReference type="NCBI Taxonomy" id="2763675"/>
    <lineage>
        <taxon>Bacteria</taxon>
        <taxon>Pseudomonadati</taxon>
        <taxon>Bacteroidota</taxon>
        <taxon>Bacteroidia</taxon>
        <taxon>Bacteroidales</taxon>
        <taxon>Bacteroidaceae</taxon>
        <taxon>Jilunia</taxon>
    </lineage>
</organism>
<dbReference type="RefSeq" id="WP_262434365.1">
    <property type="nucleotide sequence ID" value="NZ_JACRTF010000001.1"/>
</dbReference>
<dbReference type="Gene3D" id="3.40.50.150">
    <property type="entry name" value="Vaccinia Virus protein VP39"/>
    <property type="match status" value="1"/>
</dbReference>
<feature type="transmembrane region" description="Helical" evidence="2">
    <location>
        <begin position="126"/>
        <end position="144"/>
    </location>
</feature>
<comment type="caution">
    <text evidence="4">The sequence shown here is derived from an EMBL/GenBank/DDBJ whole genome shotgun (WGS) entry which is preliminary data.</text>
</comment>
<dbReference type="SUPFAM" id="SSF53335">
    <property type="entry name" value="S-adenosyl-L-methionine-dependent methyltransferases"/>
    <property type="match status" value="1"/>
</dbReference>
<keyword evidence="2" id="KW-0472">Membrane</keyword>
<evidence type="ECO:0000256" key="1">
    <source>
        <dbReference type="ARBA" id="ARBA00022679"/>
    </source>
</evidence>
<accession>A0A926IQ62</accession>
<dbReference type="GO" id="GO:0032259">
    <property type="term" value="P:methylation"/>
    <property type="evidence" value="ECO:0007669"/>
    <property type="project" value="UniProtKB-KW"/>
</dbReference>
<dbReference type="PANTHER" id="PTHR43861">
    <property type="entry name" value="TRANS-ACONITATE 2-METHYLTRANSFERASE-RELATED"/>
    <property type="match status" value="1"/>
</dbReference>
<keyword evidence="5" id="KW-1185">Reference proteome</keyword>
<dbReference type="GO" id="GO:0008168">
    <property type="term" value="F:methyltransferase activity"/>
    <property type="evidence" value="ECO:0007669"/>
    <property type="project" value="UniProtKB-KW"/>
</dbReference>
<keyword evidence="1" id="KW-0808">Transferase</keyword>
<keyword evidence="2" id="KW-1133">Transmembrane helix</keyword>
<dbReference type="Pfam" id="PF13649">
    <property type="entry name" value="Methyltransf_25"/>
    <property type="match status" value="1"/>
</dbReference>
<evidence type="ECO:0000313" key="5">
    <source>
        <dbReference type="Proteomes" id="UP000651085"/>
    </source>
</evidence>